<keyword evidence="3" id="KW-1185">Reference proteome</keyword>
<proteinExistence type="predicted"/>
<name>A0A9Q3EC80_9BASI</name>
<evidence type="ECO:0000313" key="3">
    <source>
        <dbReference type="Proteomes" id="UP000765509"/>
    </source>
</evidence>
<sequence>MHVTDFCTCTSCRKNSITCANGQTRHGLFVDPSTRRRHWRKDPSKQAELAFNNVSPPISLHPNEDLTTQSSIDHEESNENSHTTPPRNEKAIKSTIITLITHFIMWLYLSCGLSRDNCRKARDMLVNILQHCLFQTFLDEIPQINVPCDVRTISKQMGLNFPFEQHVCCPQCYSLYDIEVAPDDCIYKPTATGPPCGIELFRPHKIQPLGDIHFTSYSSTSQNQHRRTGHIRLQGQPCLCIPQASFFSQSLLSWIQWFLNVPGIEKGIDDWKWELSIHQSDIISDVSQGEVWRNLFPFQSSSNKSLELGFSLFVDWFNPRGNKISGKQASMGILALHCLNLRPRERFQQQHTCLAGVIPSPNQPDMITINNVLKPLIDELIELNHGININTPNYPHGRKITVKLVGLVGDIVATHK</sequence>
<gene>
    <name evidence="2" type="ORF">O181_056185</name>
</gene>
<comment type="caution">
    <text evidence="2">The sequence shown here is derived from an EMBL/GenBank/DDBJ whole genome shotgun (WGS) entry which is preliminary data.</text>
</comment>
<organism evidence="2 3">
    <name type="scientific">Austropuccinia psidii MF-1</name>
    <dbReference type="NCBI Taxonomy" id="1389203"/>
    <lineage>
        <taxon>Eukaryota</taxon>
        <taxon>Fungi</taxon>
        <taxon>Dikarya</taxon>
        <taxon>Basidiomycota</taxon>
        <taxon>Pucciniomycotina</taxon>
        <taxon>Pucciniomycetes</taxon>
        <taxon>Pucciniales</taxon>
        <taxon>Sphaerophragmiaceae</taxon>
        <taxon>Austropuccinia</taxon>
    </lineage>
</organism>
<dbReference type="Proteomes" id="UP000765509">
    <property type="component" value="Unassembled WGS sequence"/>
</dbReference>
<protein>
    <submittedName>
        <fullName evidence="2">Uncharacterized protein</fullName>
    </submittedName>
</protein>
<dbReference type="OrthoDB" id="8194903at2759"/>
<reference evidence="2" key="1">
    <citation type="submission" date="2021-03" db="EMBL/GenBank/DDBJ databases">
        <title>Draft genome sequence of rust myrtle Austropuccinia psidii MF-1, a brazilian biotype.</title>
        <authorList>
            <person name="Quecine M.C."/>
            <person name="Pachon D.M.R."/>
            <person name="Bonatelli M.L."/>
            <person name="Correr F.H."/>
            <person name="Franceschini L.M."/>
            <person name="Leite T.F."/>
            <person name="Margarido G.R.A."/>
            <person name="Almeida C.A."/>
            <person name="Ferrarezi J.A."/>
            <person name="Labate C.A."/>
        </authorList>
    </citation>
    <scope>NUCLEOTIDE SEQUENCE</scope>
    <source>
        <strain evidence="2">MF-1</strain>
    </source>
</reference>
<accession>A0A9Q3EC80</accession>
<feature type="non-terminal residue" evidence="2">
    <location>
        <position position="416"/>
    </location>
</feature>
<dbReference type="EMBL" id="AVOT02025286">
    <property type="protein sequence ID" value="MBW0516470.1"/>
    <property type="molecule type" value="Genomic_DNA"/>
</dbReference>
<evidence type="ECO:0000256" key="1">
    <source>
        <dbReference type="SAM" id="MobiDB-lite"/>
    </source>
</evidence>
<evidence type="ECO:0000313" key="2">
    <source>
        <dbReference type="EMBL" id="MBW0516470.1"/>
    </source>
</evidence>
<feature type="region of interest" description="Disordered" evidence="1">
    <location>
        <begin position="51"/>
        <end position="88"/>
    </location>
</feature>
<dbReference type="AlphaFoldDB" id="A0A9Q3EC80"/>